<dbReference type="GO" id="GO:0046872">
    <property type="term" value="F:metal ion binding"/>
    <property type="evidence" value="ECO:0007669"/>
    <property type="project" value="InterPro"/>
</dbReference>
<keyword evidence="1" id="KW-0067">ATP-binding</keyword>
<dbReference type="PROSITE" id="PS00867">
    <property type="entry name" value="CPSASE_2"/>
    <property type="match status" value="1"/>
</dbReference>
<dbReference type="InterPro" id="IPR011761">
    <property type="entry name" value="ATP-grasp"/>
</dbReference>
<dbReference type="SUPFAM" id="SSF56059">
    <property type="entry name" value="Glutathione synthetase ATP-binding domain-like"/>
    <property type="match status" value="1"/>
</dbReference>
<dbReference type="Gene3D" id="3.30.470.20">
    <property type="entry name" value="ATP-grasp fold, B domain"/>
    <property type="match status" value="2"/>
</dbReference>
<reference evidence="3 4" key="1">
    <citation type="journal article" date="2019" name="Nat. Microbiol.">
        <title>Mediterranean grassland soil C-N compound turnover is dependent on rainfall and depth, and is mediated by genomically divergent microorganisms.</title>
        <authorList>
            <person name="Diamond S."/>
            <person name="Andeer P.F."/>
            <person name="Li Z."/>
            <person name="Crits-Christoph A."/>
            <person name="Burstein D."/>
            <person name="Anantharaman K."/>
            <person name="Lane K.R."/>
            <person name="Thomas B.C."/>
            <person name="Pan C."/>
            <person name="Northen T.R."/>
            <person name="Banfield J.F."/>
        </authorList>
    </citation>
    <scope>NUCLEOTIDE SEQUENCE [LARGE SCALE GENOMIC DNA]</scope>
    <source>
        <strain evidence="3">WS_6</strain>
    </source>
</reference>
<evidence type="ECO:0000256" key="1">
    <source>
        <dbReference type="PROSITE-ProRule" id="PRU00409"/>
    </source>
</evidence>
<organism evidence="3 4">
    <name type="scientific">Eiseniibacteriota bacterium</name>
    <dbReference type="NCBI Taxonomy" id="2212470"/>
    <lineage>
        <taxon>Bacteria</taxon>
        <taxon>Candidatus Eiseniibacteriota</taxon>
    </lineage>
</organism>
<evidence type="ECO:0000313" key="4">
    <source>
        <dbReference type="Proteomes" id="UP000316852"/>
    </source>
</evidence>
<dbReference type="InterPro" id="IPR005479">
    <property type="entry name" value="CPAse_ATP-bd"/>
</dbReference>
<dbReference type="GO" id="GO:0005524">
    <property type="term" value="F:ATP binding"/>
    <property type="evidence" value="ECO:0007669"/>
    <property type="project" value="UniProtKB-UniRule"/>
</dbReference>
<dbReference type="Proteomes" id="UP000316852">
    <property type="component" value="Unassembled WGS sequence"/>
</dbReference>
<proteinExistence type="predicted"/>
<keyword evidence="1" id="KW-0547">Nucleotide-binding</keyword>
<evidence type="ECO:0000313" key="3">
    <source>
        <dbReference type="EMBL" id="TMQ60989.1"/>
    </source>
</evidence>
<name>A0A538TBH4_UNCEI</name>
<comment type="caution">
    <text evidence="3">The sequence shown here is derived from an EMBL/GenBank/DDBJ whole genome shotgun (WGS) entry which is preliminary data.</text>
</comment>
<dbReference type="AlphaFoldDB" id="A0A538TBH4"/>
<gene>
    <name evidence="3" type="ORF">E6K76_00155</name>
</gene>
<sequence>MSAAMPPGLPSVILIGGSAGALSIARSLRPRGVRVYAIAPRTSHLRFSRHSQWIPLPKAEDRQTQWLDFLMQRAGEELRGAVVIPCEDDGLELVARRRSDLERRYVLIEANDAILLALLDKEATYALAREAGVPAPRIWPVRSVEEAASLRDLTYPCAVKPRHSHRFQRHFPFHKLLVTRNRDGLLDALGLVFGRGLEVFITEIIPGPEDAYRSYFTYMDESGEPLFHFTKRKIRQFPNGCGLGTYHVSDWNPDVITLGLQFLRGARHRGMANVEFKQDPRDGQLKLIECNPRVVFINELLRLSGIDHSLLVYNRLVHRALPPLGTYKVGVHVLRPVDDFRAFRVAHRRGELSWSTWARSLLRRQQLLVFRWTDPWPTLARLGLGLRSRAVRIASRILPLRGAPDATQRWPEIV</sequence>
<dbReference type="PROSITE" id="PS50975">
    <property type="entry name" value="ATP_GRASP"/>
    <property type="match status" value="1"/>
</dbReference>
<dbReference type="EMBL" id="VBOW01000002">
    <property type="protein sequence ID" value="TMQ60989.1"/>
    <property type="molecule type" value="Genomic_DNA"/>
</dbReference>
<protein>
    <recommendedName>
        <fullName evidence="2">ATP-grasp domain-containing protein</fullName>
    </recommendedName>
</protein>
<feature type="domain" description="ATP-grasp" evidence="2">
    <location>
        <begin position="125"/>
        <end position="317"/>
    </location>
</feature>
<accession>A0A538TBH4</accession>
<evidence type="ECO:0000259" key="2">
    <source>
        <dbReference type="PROSITE" id="PS50975"/>
    </source>
</evidence>